<dbReference type="GO" id="GO:0016787">
    <property type="term" value="F:hydrolase activity"/>
    <property type="evidence" value="ECO:0007669"/>
    <property type="project" value="InterPro"/>
</dbReference>
<evidence type="ECO:0000256" key="1">
    <source>
        <dbReference type="SAM" id="MobiDB-lite"/>
    </source>
</evidence>
<sequence length="295" mass="32864">MDSTNTITISFLILSDTHGKDHIMPKVSVDVAIHCGGITDESKLEEYCSSLEVLKSIDAPLKLIIAGNHDWSLDESAYQRLTAEAITRLDIGPELVRKEYGDVGQARQLFSEEQGITFLDEGIHNFRLQNGAALTVYASPFTPSPEASMGFQFKLNDDHNFSVLPPDNKRVDVAITHEPPKSVLDRTASMKRGGCDQLFAAIAKARPRLHCFGHIHEGWGAKLVTWRGKEGTTTTITAPSHLTEIDNGASKLIDSVANYKPRKFEGEDDVKDRQNRKEQLFRNGFKRTSHCKDDK</sequence>
<evidence type="ECO:0000313" key="4">
    <source>
        <dbReference type="Proteomes" id="UP000433876"/>
    </source>
</evidence>
<dbReference type="VEuPathDB" id="FungiDB:SMAC_03168"/>
<dbReference type="EMBL" id="NMPR01000007">
    <property type="protein sequence ID" value="KAA8635939.1"/>
    <property type="molecule type" value="Genomic_DNA"/>
</dbReference>
<protein>
    <recommendedName>
        <fullName evidence="2">Calcineurin-like phosphoesterase domain-containing protein</fullName>
    </recommendedName>
</protein>
<name>A0A8S9A206_SORMA</name>
<dbReference type="SUPFAM" id="SSF56300">
    <property type="entry name" value="Metallo-dependent phosphatases"/>
    <property type="match status" value="1"/>
</dbReference>
<evidence type="ECO:0000313" key="3">
    <source>
        <dbReference type="EMBL" id="KAA8635939.1"/>
    </source>
</evidence>
<dbReference type="PANTHER" id="PTHR12905:SF0">
    <property type="entry name" value="CALCINEURIN-LIKE PHOSPHOESTERASE DOMAIN-CONTAINING PROTEIN"/>
    <property type="match status" value="1"/>
</dbReference>
<gene>
    <name evidence="3" type="ORF">SMACR_03168</name>
</gene>
<comment type="caution">
    <text evidence="3">The sequence shown here is derived from an EMBL/GenBank/DDBJ whole genome shotgun (WGS) entry which is preliminary data.</text>
</comment>
<dbReference type="AlphaFoldDB" id="A0A8S9A206"/>
<dbReference type="InterPro" id="IPR004843">
    <property type="entry name" value="Calcineurin-like_PHP"/>
</dbReference>
<evidence type="ECO:0000259" key="2">
    <source>
        <dbReference type="Pfam" id="PF00149"/>
    </source>
</evidence>
<dbReference type="OMA" id="SRPRMHC"/>
<feature type="region of interest" description="Disordered" evidence="1">
    <location>
        <begin position="263"/>
        <end position="295"/>
    </location>
</feature>
<proteinExistence type="predicted"/>
<reference evidence="3 4" key="1">
    <citation type="submission" date="2017-07" db="EMBL/GenBank/DDBJ databases">
        <title>Genome sequence of the Sordaria macrospora wild type strain R19027.</title>
        <authorList>
            <person name="Nowrousian M."/>
            <person name="Teichert I."/>
            <person name="Kueck U."/>
        </authorList>
    </citation>
    <scope>NUCLEOTIDE SEQUENCE [LARGE SCALE GENOMIC DNA]</scope>
    <source>
        <strain evidence="3 4">R19027</strain>
        <tissue evidence="3">Mycelium</tissue>
    </source>
</reference>
<dbReference type="PANTHER" id="PTHR12905">
    <property type="entry name" value="METALLOPHOSPHOESTERASE"/>
    <property type="match status" value="1"/>
</dbReference>
<dbReference type="CDD" id="cd07379">
    <property type="entry name" value="MPP_239FB"/>
    <property type="match status" value="1"/>
</dbReference>
<dbReference type="InterPro" id="IPR029052">
    <property type="entry name" value="Metallo-depent_PP-like"/>
</dbReference>
<feature type="domain" description="Calcineurin-like phosphoesterase" evidence="2">
    <location>
        <begin position="10"/>
        <end position="217"/>
    </location>
</feature>
<accession>A0A8S9A206</accession>
<feature type="compositionally biased region" description="Basic and acidic residues" evidence="1">
    <location>
        <begin position="263"/>
        <end position="280"/>
    </location>
</feature>
<dbReference type="Proteomes" id="UP000433876">
    <property type="component" value="Unassembled WGS sequence"/>
</dbReference>
<dbReference type="InterPro" id="IPR051693">
    <property type="entry name" value="UPF0046_metallophosphoest"/>
</dbReference>
<dbReference type="Pfam" id="PF00149">
    <property type="entry name" value="Metallophos"/>
    <property type="match status" value="1"/>
</dbReference>
<organism evidence="3 4">
    <name type="scientific">Sordaria macrospora</name>
    <dbReference type="NCBI Taxonomy" id="5147"/>
    <lineage>
        <taxon>Eukaryota</taxon>
        <taxon>Fungi</taxon>
        <taxon>Dikarya</taxon>
        <taxon>Ascomycota</taxon>
        <taxon>Pezizomycotina</taxon>
        <taxon>Sordariomycetes</taxon>
        <taxon>Sordariomycetidae</taxon>
        <taxon>Sordariales</taxon>
        <taxon>Sordariaceae</taxon>
        <taxon>Sordaria</taxon>
    </lineage>
</organism>
<dbReference type="Gene3D" id="3.60.21.10">
    <property type="match status" value="1"/>
</dbReference>